<feature type="non-terminal residue" evidence="2">
    <location>
        <position position="105"/>
    </location>
</feature>
<sequence length="105" mass="11311">LPKSTIHKNMVDKGQDDKVTSMPVAESVNGGGSWKLTNLIRSNRLDQGTSDRLSEASSSQPGSGANSAAPSPSHSRRGINLLPEVPEQPMMKLSPREQRDCDVIE</sequence>
<feature type="compositionally biased region" description="Basic and acidic residues" evidence="1">
    <location>
        <begin position="9"/>
        <end position="19"/>
    </location>
</feature>
<dbReference type="EMBL" id="HACG01011675">
    <property type="protein sequence ID" value="CEK58540.1"/>
    <property type="molecule type" value="Transcribed_RNA"/>
</dbReference>
<gene>
    <name evidence="2" type="primary">ORF33418</name>
</gene>
<dbReference type="AlphaFoldDB" id="A0A0B6YST1"/>
<evidence type="ECO:0000313" key="2">
    <source>
        <dbReference type="EMBL" id="CEK58540.1"/>
    </source>
</evidence>
<reference evidence="2" key="1">
    <citation type="submission" date="2014-12" db="EMBL/GenBank/DDBJ databases">
        <title>Insight into the proteome of Arion vulgaris.</title>
        <authorList>
            <person name="Aradska J."/>
            <person name="Bulat T."/>
            <person name="Smidak R."/>
            <person name="Sarate P."/>
            <person name="Gangsoo J."/>
            <person name="Sialana F."/>
            <person name="Bilban M."/>
            <person name="Lubec G."/>
        </authorList>
    </citation>
    <scope>NUCLEOTIDE SEQUENCE</scope>
    <source>
        <tissue evidence="2">Skin</tissue>
    </source>
</reference>
<evidence type="ECO:0000256" key="1">
    <source>
        <dbReference type="SAM" id="MobiDB-lite"/>
    </source>
</evidence>
<feature type="compositionally biased region" description="Polar residues" evidence="1">
    <location>
        <begin position="35"/>
        <end position="51"/>
    </location>
</feature>
<proteinExistence type="predicted"/>
<protein>
    <submittedName>
        <fullName evidence="2">Uncharacterized protein</fullName>
    </submittedName>
</protein>
<feature type="non-terminal residue" evidence="2">
    <location>
        <position position="1"/>
    </location>
</feature>
<accession>A0A0B6YST1</accession>
<organism evidence="2">
    <name type="scientific">Arion vulgaris</name>
    <dbReference type="NCBI Taxonomy" id="1028688"/>
    <lineage>
        <taxon>Eukaryota</taxon>
        <taxon>Metazoa</taxon>
        <taxon>Spiralia</taxon>
        <taxon>Lophotrochozoa</taxon>
        <taxon>Mollusca</taxon>
        <taxon>Gastropoda</taxon>
        <taxon>Heterobranchia</taxon>
        <taxon>Euthyneura</taxon>
        <taxon>Panpulmonata</taxon>
        <taxon>Eupulmonata</taxon>
        <taxon>Stylommatophora</taxon>
        <taxon>Helicina</taxon>
        <taxon>Arionoidea</taxon>
        <taxon>Arionidae</taxon>
        <taxon>Arion</taxon>
    </lineage>
</organism>
<feature type="region of interest" description="Disordered" evidence="1">
    <location>
        <begin position="1"/>
        <end position="105"/>
    </location>
</feature>
<name>A0A0B6YST1_9EUPU</name>
<feature type="compositionally biased region" description="Low complexity" evidence="1">
    <location>
        <begin position="56"/>
        <end position="73"/>
    </location>
</feature>
<feature type="compositionally biased region" description="Basic and acidic residues" evidence="1">
    <location>
        <begin position="94"/>
        <end position="105"/>
    </location>
</feature>